<proteinExistence type="predicted"/>
<sequence>MKKIIFSLLALSFACFANAQTAYYLGLQQRNPTDTGWSTRMVAPPLAPNNGILIYNRTTNLPEFVTVGSGLTIISGSLRTDGLSPAAFSGSYLDLTNTPTIPAAQVNADWNAISGVEAIQNKPTLFDGAYSSLSGTPTLFDGAWSSLTGKPTDLSAFANGPGYVTSSALSGLVSSASLSTTLGSYATSSALASGLAGKEAAGSAAVAQSYAVQRANHTGTQSVTTITSNAYVETTAKNKAIQIFKSATVASGIAVFHLTTDGSSGGTALCSEVFTDSVQVTVNDAAASFQYGWAFSNGNKTLTVTVNKFTTANILSGILGQSAANGSVAKLSISCASV</sequence>
<gene>
    <name evidence="2" type="ORF">IXC47_06105</name>
</gene>
<comment type="caution">
    <text evidence="2">The sequence shown here is derived from an EMBL/GenBank/DDBJ whole genome shotgun (WGS) entry which is preliminary data.</text>
</comment>
<evidence type="ECO:0000256" key="1">
    <source>
        <dbReference type="SAM" id="SignalP"/>
    </source>
</evidence>
<accession>A0ABS0EQW6</accession>
<dbReference type="RefSeq" id="WP_195875002.1">
    <property type="nucleotide sequence ID" value="NZ_JADOEL010000003.1"/>
</dbReference>
<reference evidence="2 3" key="1">
    <citation type="submission" date="2020-11" db="EMBL/GenBank/DDBJ databases">
        <title>WGS of Herminiimonas contaminans strain Marseille-Q4544 isolated from planarians Schmidtea mediterranea.</title>
        <authorList>
            <person name="Kangale L."/>
        </authorList>
    </citation>
    <scope>NUCLEOTIDE SEQUENCE [LARGE SCALE GENOMIC DNA]</scope>
    <source>
        <strain evidence="2 3">Marseille-Q4544</strain>
    </source>
</reference>
<feature type="chain" id="PRO_5047249856" evidence="1">
    <location>
        <begin position="20"/>
        <end position="338"/>
    </location>
</feature>
<dbReference type="EMBL" id="JADOEL010000003">
    <property type="protein sequence ID" value="MBF8177248.1"/>
    <property type="molecule type" value="Genomic_DNA"/>
</dbReference>
<name>A0ABS0EQW6_9BURK</name>
<keyword evidence="1" id="KW-0732">Signal</keyword>
<dbReference type="PROSITE" id="PS51257">
    <property type="entry name" value="PROKAR_LIPOPROTEIN"/>
    <property type="match status" value="1"/>
</dbReference>
<feature type="signal peptide" evidence="1">
    <location>
        <begin position="1"/>
        <end position="19"/>
    </location>
</feature>
<keyword evidence="3" id="KW-1185">Reference proteome</keyword>
<dbReference type="Proteomes" id="UP000657372">
    <property type="component" value="Unassembled WGS sequence"/>
</dbReference>
<evidence type="ECO:0000313" key="2">
    <source>
        <dbReference type="EMBL" id="MBF8177248.1"/>
    </source>
</evidence>
<organism evidence="2 3">
    <name type="scientific">Herminiimonas contaminans</name>
    <dbReference type="NCBI Taxonomy" id="1111140"/>
    <lineage>
        <taxon>Bacteria</taxon>
        <taxon>Pseudomonadati</taxon>
        <taxon>Pseudomonadota</taxon>
        <taxon>Betaproteobacteria</taxon>
        <taxon>Burkholderiales</taxon>
        <taxon>Oxalobacteraceae</taxon>
        <taxon>Herminiimonas</taxon>
    </lineage>
</organism>
<evidence type="ECO:0000313" key="3">
    <source>
        <dbReference type="Proteomes" id="UP000657372"/>
    </source>
</evidence>
<protein>
    <submittedName>
        <fullName evidence="2">Uncharacterized protein</fullName>
    </submittedName>
</protein>